<dbReference type="PROSITE" id="PS50262">
    <property type="entry name" value="G_PROTEIN_RECEP_F1_2"/>
    <property type="match status" value="1"/>
</dbReference>
<evidence type="ECO:0000256" key="7">
    <source>
        <dbReference type="ARBA" id="ARBA00023224"/>
    </source>
</evidence>
<name>A0A4W5MNT0_9TELE</name>
<reference evidence="10" key="2">
    <citation type="submission" date="2025-08" db="UniProtKB">
        <authorList>
            <consortium name="Ensembl"/>
        </authorList>
    </citation>
    <scope>IDENTIFICATION</scope>
</reference>
<dbReference type="SUPFAM" id="SSF81321">
    <property type="entry name" value="Family A G protein-coupled receptor-like"/>
    <property type="match status" value="1"/>
</dbReference>
<evidence type="ECO:0000259" key="9">
    <source>
        <dbReference type="PROSITE" id="PS50262"/>
    </source>
</evidence>
<comment type="subcellular location">
    <subcellularLocation>
        <location evidence="1">Membrane</location>
    </subcellularLocation>
</comment>
<evidence type="ECO:0000313" key="10">
    <source>
        <dbReference type="Ensembl" id="ENSHHUP00000039030.1"/>
    </source>
</evidence>
<dbReference type="PANTHER" id="PTHR10489:SF943">
    <property type="entry name" value="C-C CHEMOKINE RECEPTOR TYPE 6"/>
    <property type="match status" value="1"/>
</dbReference>
<keyword evidence="3 8" id="KW-1133">Transmembrane helix</keyword>
<evidence type="ECO:0000256" key="1">
    <source>
        <dbReference type="ARBA" id="ARBA00004370"/>
    </source>
</evidence>
<keyword evidence="6" id="KW-0675">Receptor</keyword>
<dbReference type="STRING" id="62062.ENSHHUP00000039030"/>
<feature type="domain" description="G-protein coupled receptors family 1 profile" evidence="9">
    <location>
        <begin position="61"/>
        <end position="356"/>
    </location>
</feature>
<dbReference type="GO" id="GO:0019957">
    <property type="term" value="F:C-C chemokine binding"/>
    <property type="evidence" value="ECO:0007669"/>
    <property type="project" value="TreeGrafter"/>
</dbReference>
<evidence type="ECO:0000256" key="6">
    <source>
        <dbReference type="ARBA" id="ARBA00023170"/>
    </source>
</evidence>
<keyword evidence="5 8" id="KW-0472">Membrane</keyword>
<dbReference type="AlphaFoldDB" id="A0A4W5MNT0"/>
<organism evidence="10 11">
    <name type="scientific">Hucho hucho</name>
    <name type="common">huchen</name>
    <dbReference type="NCBI Taxonomy" id="62062"/>
    <lineage>
        <taxon>Eukaryota</taxon>
        <taxon>Metazoa</taxon>
        <taxon>Chordata</taxon>
        <taxon>Craniata</taxon>
        <taxon>Vertebrata</taxon>
        <taxon>Euteleostomi</taxon>
        <taxon>Actinopterygii</taxon>
        <taxon>Neopterygii</taxon>
        <taxon>Teleostei</taxon>
        <taxon>Protacanthopterygii</taxon>
        <taxon>Salmoniformes</taxon>
        <taxon>Salmonidae</taxon>
        <taxon>Salmoninae</taxon>
        <taxon>Hucho</taxon>
    </lineage>
</organism>
<dbReference type="GO" id="GO:0016493">
    <property type="term" value="F:C-C chemokine receptor activity"/>
    <property type="evidence" value="ECO:0007669"/>
    <property type="project" value="TreeGrafter"/>
</dbReference>
<dbReference type="PRINTS" id="PR00237">
    <property type="entry name" value="GPCRRHODOPSN"/>
</dbReference>
<dbReference type="GO" id="GO:0009897">
    <property type="term" value="C:external side of plasma membrane"/>
    <property type="evidence" value="ECO:0007669"/>
    <property type="project" value="TreeGrafter"/>
</dbReference>
<dbReference type="Ensembl" id="ENSHHUT00000040563.1">
    <property type="protein sequence ID" value="ENSHHUP00000039030.1"/>
    <property type="gene ID" value="ENSHHUG00000024303.1"/>
</dbReference>
<feature type="transmembrane region" description="Helical" evidence="8">
    <location>
        <begin position="81"/>
        <end position="102"/>
    </location>
</feature>
<dbReference type="Proteomes" id="UP000314982">
    <property type="component" value="Unassembled WGS sequence"/>
</dbReference>
<feature type="transmembrane region" description="Helical" evidence="8">
    <location>
        <begin position="49"/>
        <end position="69"/>
    </location>
</feature>
<evidence type="ECO:0000256" key="4">
    <source>
        <dbReference type="ARBA" id="ARBA00023040"/>
    </source>
</evidence>
<keyword evidence="7" id="KW-0807">Transducer</keyword>
<keyword evidence="11" id="KW-1185">Reference proteome</keyword>
<feature type="transmembrane region" description="Helical" evidence="8">
    <location>
        <begin position="296"/>
        <end position="317"/>
    </location>
</feature>
<dbReference type="InterPro" id="IPR050119">
    <property type="entry name" value="CCR1-9-like"/>
</dbReference>
<dbReference type="GO" id="GO:0019722">
    <property type="term" value="P:calcium-mediated signaling"/>
    <property type="evidence" value="ECO:0007669"/>
    <property type="project" value="TreeGrafter"/>
</dbReference>
<dbReference type="GeneTree" id="ENSGT01030000234667"/>
<feature type="transmembrane region" description="Helical" evidence="8">
    <location>
        <begin position="163"/>
        <end position="182"/>
    </location>
</feature>
<accession>A0A4W5MNT0</accession>
<dbReference type="Pfam" id="PF00001">
    <property type="entry name" value="7tm_1"/>
    <property type="match status" value="1"/>
</dbReference>
<dbReference type="GO" id="GO:0060326">
    <property type="term" value="P:cell chemotaxis"/>
    <property type="evidence" value="ECO:0007669"/>
    <property type="project" value="TreeGrafter"/>
</dbReference>
<sequence length="416" mass="47327">MEVHNETQTDEYYYYDPKDYTEGYPDDSETEYVCNLNLNRDMEIVIQTYVHSFICAFGLCGNALVIVTYTLYKKAKTMTDVYLLNVAVADLLFIVALPLIIYNEQHDWSMGSVVCKALRGAYSINLYSGMLLLACISGDRYISIVQARRSFGLRSRTLIYSRLICTAIWALAVALSIPTVIYNERVEETNWLGEIITVCQAQFESNKTARLIKVLVPSLQMTIGFFLPLLVMVLCYASIIWTLLRAHSTQRHKVPVSTKVPVIELECLILRIQSLFLIGSIKLILLFLLSLKAVRVVLAVVVVFIVCHLPYNMALLYHTVALFQQRACEVEKVILTTLTTTRSVAYLHCCLNPILYAFIGVKFRNHFRKILEDLWCLGRKYMYPSGRSSRMTSDLYIPARKSTDGANNENGSSLTM</sequence>
<dbReference type="GO" id="GO:0007204">
    <property type="term" value="P:positive regulation of cytosolic calcium ion concentration"/>
    <property type="evidence" value="ECO:0007669"/>
    <property type="project" value="TreeGrafter"/>
</dbReference>
<protein>
    <submittedName>
        <fullName evidence="10">C-C motif chemokine receptor 6</fullName>
    </submittedName>
</protein>
<reference evidence="11" key="1">
    <citation type="submission" date="2018-06" db="EMBL/GenBank/DDBJ databases">
        <title>Genome assembly of Danube salmon.</title>
        <authorList>
            <person name="Macqueen D.J."/>
            <person name="Gundappa M.K."/>
        </authorList>
    </citation>
    <scope>NUCLEOTIDE SEQUENCE [LARGE SCALE GENOMIC DNA]</scope>
</reference>
<keyword evidence="4" id="KW-0297">G-protein coupled receptor</keyword>
<proteinExistence type="predicted"/>
<evidence type="ECO:0000256" key="3">
    <source>
        <dbReference type="ARBA" id="ARBA00022989"/>
    </source>
</evidence>
<evidence type="ECO:0000313" key="11">
    <source>
        <dbReference type="Proteomes" id="UP000314982"/>
    </source>
</evidence>
<evidence type="ECO:0000256" key="8">
    <source>
        <dbReference type="SAM" id="Phobius"/>
    </source>
</evidence>
<evidence type="ECO:0000256" key="2">
    <source>
        <dbReference type="ARBA" id="ARBA00022692"/>
    </source>
</evidence>
<evidence type="ECO:0000256" key="5">
    <source>
        <dbReference type="ARBA" id="ARBA00023136"/>
    </source>
</evidence>
<feature type="transmembrane region" description="Helical" evidence="8">
    <location>
        <begin position="268"/>
        <end position="290"/>
    </location>
</feature>
<dbReference type="GO" id="GO:0006955">
    <property type="term" value="P:immune response"/>
    <property type="evidence" value="ECO:0007669"/>
    <property type="project" value="TreeGrafter"/>
</dbReference>
<feature type="transmembrane region" description="Helical" evidence="8">
    <location>
        <begin position="122"/>
        <end position="142"/>
    </location>
</feature>
<reference evidence="10" key="3">
    <citation type="submission" date="2025-09" db="UniProtKB">
        <authorList>
            <consortium name="Ensembl"/>
        </authorList>
    </citation>
    <scope>IDENTIFICATION</scope>
</reference>
<dbReference type="PANTHER" id="PTHR10489">
    <property type="entry name" value="CELL ADHESION MOLECULE"/>
    <property type="match status" value="1"/>
</dbReference>
<keyword evidence="2 8" id="KW-0812">Transmembrane</keyword>
<feature type="transmembrane region" description="Helical" evidence="8">
    <location>
        <begin position="223"/>
        <end position="244"/>
    </location>
</feature>
<dbReference type="InterPro" id="IPR000276">
    <property type="entry name" value="GPCR_Rhodpsn"/>
</dbReference>
<dbReference type="InterPro" id="IPR017452">
    <property type="entry name" value="GPCR_Rhodpsn_7TM"/>
</dbReference>
<dbReference type="Gene3D" id="1.20.1070.10">
    <property type="entry name" value="Rhodopsin 7-helix transmembrane proteins"/>
    <property type="match status" value="1"/>
</dbReference>